<dbReference type="EMBL" id="UYYB01003362">
    <property type="protein sequence ID" value="VDM66641.1"/>
    <property type="molecule type" value="Genomic_DNA"/>
</dbReference>
<reference evidence="1 2" key="1">
    <citation type="submission" date="2018-11" db="EMBL/GenBank/DDBJ databases">
        <authorList>
            <consortium name="Pathogen Informatics"/>
        </authorList>
    </citation>
    <scope>NUCLEOTIDE SEQUENCE [LARGE SCALE GENOMIC DNA]</scope>
</reference>
<dbReference type="AlphaFoldDB" id="A0A3P7HZR9"/>
<gene>
    <name evidence="1" type="ORF">SVUK_LOCUS1639</name>
</gene>
<keyword evidence="2" id="KW-1185">Reference proteome</keyword>
<name>A0A3P7HZR9_STRVU</name>
<accession>A0A3P7HZR9</accession>
<proteinExistence type="predicted"/>
<dbReference type="Proteomes" id="UP000270094">
    <property type="component" value="Unassembled WGS sequence"/>
</dbReference>
<sequence>MCDFKCFSLNVEGNLAGFLKLLYYVHKDFRRYKHEKTTEAVAVVSLVGVEVDHLELMHGWSMVGETVLALGQEDL</sequence>
<organism evidence="1 2">
    <name type="scientific">Strongylus vulgaris</name>
    <name type="common">Blood worm</name>
    <dbReference type="NCBI Taxonomy" id="40348"/>
    <lineage>
        <taxon>Eukaryota</taxon>
        <taxon>Metazoa</taxon>
        <taxon>Ecdysozoa</taxon>
        <taxon>Nematoda</taxon>
        <taxon>Chromadorea</taxon>
        <taxon>Rhabditida</taxon>
        <taxon>Rhabditina</taxon>
        <taxon>Rhabditomorpha</taxon>
        <taxon>Strongyloidea</taxon>
        <taxon>Strongylidae</taxon>
        <taxon>Strongylus</taxon>
    </lineage>
</organism>
<evidence type="ECO:0000313" key="2">
    <source>
        <dbReference type="Proteomes" id="UP000270094"/>
    </source>
</evidence>
<evidence type="ECO:0000313" key="1">
    <source>
        <dbReference type="EMBL" id="VDM66641.1"/>
    </source>
</evidence>
<protein>
    <submittedName>
        <fullName evidence="1">Uncharacterized protein</fullName>
    </submittedName>
</protein>